<organism evidence="1 2">
    <name type="scientific">Brachionus plicatilis</name>
    <name type="common">Marine rotifer</name>
    <name type="synonym">Brachionus muelleri</name>
    <dbReference type="NCBI Taxonomy" id="10195"/>
    <lineage>
        <taxon>Eukaryota</taxon>
        <taxon>Metazoa</taxon>
        <taxon>Spiralia</taxon>
        <taxon>Gnathifera</taxon>
        <taxon>Rotifera</taxon>
        <taxon>Eurotatoria</taxon>
        <taxon>Monogononta</taxon>
        <taxon>Pseudotrocha</taxon>
        <taxon>Ploima</taxon>
        <taxon>Brachionidae</taxon>
        <taxon>Brachionus</taxon>
    </lineage>
</organism>
<sequence length="95" mass="10989">MILHISCRFVSAQQSHLNQRLSKRIGPYAEHFNCIHLQAVCDLLDANCSYLLTVNRRIYDYSIPLFFCSGLKIKNQAKKSNFNFLIIICSIIHNT</sequence>
<dbReference type="AlphaFoldDB" id="A0A3M7PMY1"/>
<dbReference type="EMBL" id="REGN01009740">
    <property type="protein sequence ID" value="RNA00463.1"/>
    <property type="molecule type" value="Genomic_DNA"/>
</dbReference>
<proteinExistence type="predicted"/>
<gene>
    <name evidence="1" type="ORF">BpHYR1_030300</name>
</gene>
<accession>A0A3M7PMY1</accession>
<reference evidence="1 2" key="1">
    <citation type="journal article" date="2018" name="Sci. Rep.">
        <title>Genomic signatures of local adaptation to the degree of environmental predictability in rotifers.</title>
        <authorList>
            <person name="Franch-Gras L."/>
            <person name="Hahn C."/>
            <person name="Garcia-Roger E.M."/>
            <person name="Carmona M.J."/>
            <person name="Serra M."/>
            <person name="Gomez A."/>
        </authorList>
    </citation>
    <scope>NUCLEOTIDE SEQUENCE [LARGE SCALE GENOMIC DNA]</scope>
    <source>
        <strain evidence="1">HYR1</strain>
    </source>
</reference>
<evidence type="ECO:0000313" key="1">
    <source>
        <dbReference type="EMBL" id="RNA00463.1"/>
    </source>
</evidence>
<keyword evidence="2" id="KW-1185">Reference proteome</keyword>
<protein>
    <submittedName>
        <fullName evidence="1">Uncharacterized protein</fullName>
    </submittedName>
</protein>
<name>A0A3M7PMY1_BRAPC</name>
<evidence type="ECO:0000313" key="2">
    <source>
        <dbReference type="Proteomes" id="UP000276133"/>
    </source>
</evidence>
<dbReference type="Proteomes" id="UP000276133">
    <property type="component" value="Unassembled WGS sequence"/>
</dbReference>
<comment type="caution">
    <text evidence="1">The sequence shown here is derived from an EMBL/GenBank/DDBJ whole genome shotgun (WGS) entry which is preliminary data.</text>
</comment>